<dbReference type="Gene3D" id="3.90.226.10">
    <property type="entry name" value="2-enoyl-CoA Hydratase, Chain A, domain 1"/>
    <property type="match status" value="1"/>
</dbReference>
<evidence type="ECO:0000256" key="12">
    <source>
        <dbReference type="RuleBase" id="RU003567"/>
    </source>
</evidence>
<feature type="active site" evidence="8">
    <location>
        <position position="124"/>
    </location>
</feature>
<dbReference type="PANTHER" id="PTHR10381">
    <property type="entry name" value="ATP-DEPENDENT CLP PROTEASE PROTEOLYTIC SUBUNIT"/>
    <property type="match status" value="1"/>
</dbReference>
<evidence type="ECO:0000256" key="5">
    <source>
        <dbReference type="ARBA" id="ARBA00022825"/>
    </source>
</evidence>
<keyword evidence="5 7" id="KW-0720">Serine protease</keyword>
<dbReference type="InterPro" id="IPR023562">
    <property type="entry name" value="ClpP/TepA"/>
</dbReference>
<dbReference type="InterPro" id="IPR029045">
    <property type="entry name" value="ClpP/crotonase-like_dom_sf"/>
</dbReference>
<comment type="caution">
    <text evidence="14">The sequence shown here is derived from an EMBL/GenBank/DDBJ whole genome shotgun (WGS) entry which is preliminary data.</text>
</comment>
<comment type="subunit">
    <text evidence="7">Fourteen ClpP subunits assemble into 2 heptameric rings which stack back to back to give a disk-like structure with a central cavity, resembling the structure of eukaryotic proteasomes.</text>
</comment>
<dbReference type="CDD" id="cd07017">
    <property type="entry name" value="S14_ClpP_2"/>
    <property type="match status" value="1"/>
</dbReference>
<keyword evidence="13" id="KW-0812">Transmembrane</keyword>
<keyword evidence="2 7" id="KW-0963">Cytoplasm</keyword>
<evidence type="ECO:0000256" key="11">
    <source>
        <dbReference type="RuleBase" id="RU000550"/>
    </source>
</evidence>
<dbReference type="InterPro" id="IPR001907">
    <property type="entry name" value="ClpP"/>
</dbReference>
<comment type="similarity">
    <text evidence="1 7 12">Belongs to the peptidase S14 family.</text>
</comment>
<dbReference type="NCBIfam" id="TIGR00493">
    <property type="entry name" value="clpP"/>
    <property type="match status" value="1"/>
</dbReference>
<dbReference type="NCBIfam" id="NF009205">
    <property type="entry name" value="PRK12553.1"/>
    <property type="match status" value="1"/>
</dbReference>
<dbReference type="Pfam" id="PF00574">
    <property type="entry name" value="CLP_protease"/>
    <property type="match status" value="1"/>
</dbReference>
<comment type="subcellular location">
    <subcellularLocation>
        <location evidence="7">Cytoplasm</location>
    </subcellularLocation>
</comment>
<feature type="active site" evidence="7 9">
    <location>
        <position position="149"/>
    </location>
</feature>
<dbReference type="PROSITE" id="PS00382">
    <property type="entry name" value="CLP_PROTEASE_HIS"/>
    <property type="match status" value="1"/>
</dbReference>
<keyword evidence="3 7" id="KW-0645">Protease</keyword>
<dbReference type="PROSITE" id="PS00381">
    <property type="entry name" value="CLP_PROTEASE_SER"/>
    <property type="match status" value="1"/>
</dbReference>
<dbReference type="EC" id="3.4.21.92" evidence="7 10"/>
<evidence type="ECO:0000256" key="4">
    <source>
        <dbReference type="ARBA" id="ARBA00022801"/>
    </source>
</evidence>
<evidence type="ECO:0000256" key="8">
    <source>
        <dbReference type="PROSITE-ProRule" id="PRU10085"/>
    </source>
</evidence>
<proteinExistence type="inferred from homology"/>
<reference evidence="14 15" key="1">
    <citation type="submission" date="2023-12" db="EMBL/GenBank/DDBJ databases">
        <title>Baltic Sea Cyanobacteria.</title>
        <authorList>
            <person name="Delbaje E."/>
            <person name="Fewer D.P."/>
            <person name="Shishido T.K."/>
        </authorList>
    </citation>
    <scope>NUCLEOTIDE SEQUENCE [LARGE SCALE GENOMIC DNA]</scope>
    <source>
        <strain evidence="14 15">UHCC-0300</strain>
    </source>
</reference>
<dbReference type="InterPro" id="IPR018215">
    <property type="entry name" value="ClpP_Ser_AS"/>
</dbReference>
<dbReference type="PANTHER" id="PTHR10381:SF70">
    <property type="entry name" value="ATP-DEPENDENT CLP PROTEASE PROTEOLYTIC SUBUNIT"/>
    <property type="match status" value="1"/>
</dbReference>
<dbReference type="SUPFAM" id="SSF52096">
    <property type="entry name" value="ClpP/crotonase"/>
    <property type="match status" value="1"/>
</dbReference>
<dbReference type="HAMAP" id="MF_00444">
    <property type="entry name" value="ClpP"/>
    <property type="match status" value="1"/>
</dbReference>
<name>A0ABU5UBG0_9CYAN</name>
<keyword evidence="4 7" id="KW-0378">Hydrolase</keyword>
<evidence type="ECO:0000256" key="13">
    <source>
        <dbReference type="SAM" id="Phobius"/>
    </source>
</evidence>
<comment type="function">
    <text evidence="7 11">Cleaves peptides in various proteins in a process that requires ATP hydrolysis. Has a chymotrypsin-like activity. Plays a major role in the degradation of misfolded proteins.</text>
</comment>
<evidence type="ECO:0000256" key="2">
    <source>
        <dbReference type="ARBA" id="ARBA00022490"/>
    </source>
</evidence>
<protein>
    <recommendedName>
        <fullName evidence="7 12">ATP-dependent Clp protease proteolytic subunit</fullName>
        <ecNumber evidence="7 10">3.4.21.92</ecNumber>
    </recommendedName>
    <alternativeName>
        <fullName evidence="7">Endopeptidase Clp</fullName>
    </alternativeName>
</protein>
<comment type="catalytic activity">
    <reaction evidence="6 7 9">
        <text>Hydrolysis of proteins to small peptides in the presence of ATP and magnesium. alpha-casein is the usual test substrate. In the absence of ATP, only oligopeptides shorter than five residues are hydrolyzed (such as succinyl-Leu-Tyr-|-NHMec, and Leu-Tyr-Leu-|-Tyr-Trp, in which cleavage of the -Tyr-|-Leu- and -Tyr-|-Trp bonds also occurs).</text>
        <dbReference type="EC" id="3.4.21.92"/>
    </reaction>
</comment>
<dbReference type="NCBIfam" id="NF001368">
    <property type="entry name" value="PRK00277.1"/>
    <property type="match status" value="1"/>
</dbReference>
<gene>
    <name evidence="7 14" type="primary">clpP</name>
    <name evidence="14" type="ORF">VB620_05945</name>
</gene>
<dbReference type="InterPro" id="IPR033135">
    <property type="entry name" value="ClpP_His_AS"/>
</dbReference>
<keyword evidence="13" id="KW-1133">Transmembrane helix</keyword>
<evidence type="ECO:0000256" key="7">
    <source>
        <dbReference type="HAMAP-Rule" id="MF_00444"/>
    </source>
</evidence>
<dbReference type="PRINTS" id="PR00127">
    <property type="entry name" value="CLPPROTEASEP"/>
</dbReference>
<dbReference type="EMBL" id="JAYGHG010000006">
    <property type="protein sequence ID" value="MEA5580879.1"/>
    <property type="molecule type" value="Genomic_DNA"/>
</dbReference>
<feature type="active site" description="Nucleophile" evidence="7">
    <location>
        <position position="124"/>
    </location>
</feature>
<sequence length="232" mass="25373">MLISQSGNDPINSLSRINISSHLNQPSNIVPMVVEQSGTGERAFDIYSRLLRERIIFLGTPIDDTVANSIVAQLLFLDAEDSEKDIQLYINSPGGSVYAGMAIYDTMQQIRPDVVTICFGLAASMGAFLLAAGSAGKRMSLPDSRIMIHQPLGGAQGQAIDIEIQAREILYVKAKLNQLLGHHTGQPLERLEADTERDFFMSAEEAKNYGLIDQVISRQNIPTVGENVTILK</sequence>
<keyword evidence="13" id="KW-0472">Membrane</keyword>
<evidence type="ECO:0000256" key="10">
    <source>
        <dbReference type="RuleBase" id="RU000549"/>
    </source>
</evidence>
<evidence type="ECO:0000256" key="6">
    <source>
        <dbReference type="ARBA" id="ARBA00034021"/>
    </source>
</evidence>
<accession>A0ABU5UBG0</accession>
<organism evidence="14 15">
    <name type="scientific">Nodularia harveyana UHCC-0300</name>
    <dbReference type="NCBI Taxonomy" id="2974287"/>
    <lineage>
        <taxon>Bacteria</taxon>
        <taxon>Bacillati</taxon>
        <taxon>Cyanobacteriota</taxon>
        <taxon>Cyanophyceae</taxon>
        <taxon>Nostocales</taxon>
        <taxon>Nodulariaceae</taxon>
        <taxon>Nodularia</taxon>
    </lineage>
</organism>
<dbReference type="Proteomes" id="UP001302120">
    <property type="component" value="Unassembled WGS sequence"/>
</dbReference>
<keyword evidence="15" id="KW-1185">Reference proteome</keyword>
<dbReference type="RefSeq" id="WP_323195223.1">
    <property type="nucleotide sequence ID" value="NZ_JAYGHG010000006.1"/>
</dbReference>
<evidence type="ECO:0000256" key="9">
    <source>
        <dbReference type="PROSITE-ProRule" id="PRU10086"/>
    </source>
</evidence>
<evidence type="ECO:0000256" key="1">
    <source>
        <dbReference type="ARBA" id="ARBA00007039"/>
    </source>
</evidence>
<evidence type="ECO:0000313" key="15">
    <source>
        <dbReference type="Proteomes" id="UP001302120"/>
    </source>
</evidence>
<dbReference type="GO" id="GO:0004252">
    <property type="term" value="F:serine-type endopeptidase activity"/>
    <property type="evidence" value="ECO:0007669"/>
    <property type="project" value="UniProtKB-EC"/>
</dbReference>
<feature type="transmembrane region" description="Helical" evidence="13">
    <location>
        <begin position="114"/>
        <end position="135"/>
    </location>
</feature>
<evidence type="ECO:0000313" key="14">
    <source>
        <dbReference type="EMBL" id="MEA5580879.1"/>
    </source>
</evidence>
<evidence type="ECO:0000256" key="3">
    <source>
        <dbReference type="ARBA" id="ARBA00022670"/>
    </source>
</evidence>